<dbReference type="AlphaFoldDB" id="D8SPB2"/>
<dbReference type="InterPro" id="IPR011043">
    <property type="entry name" value="Gal_Oxase/kelch_b-propeller"/>
</dbReference>
<dbReference type="KEGG" id="smo:SELMODRAFT_424258"/>
<dbReference type="Gramene" id="EFJ13635">
    <property type="protein sequence ID" value="EFJ13635"/>
    <property type="gene ID" value="SELMODRAFT_424258"/>
</dbReference>
<dbReference type="InParanoid" id="D8SPB2"/>
<dbReference type="Proteomes" id="UP000001514">
    <property type="component" value="Unassembled WGS sequence"/>
</dbReference>
<organism evidence="2">
    <name type="scientific">Selaginella moellendorffii</name>
    <name type="common">Spikemoss</name>
    <dbReference type="NCBI Taxonomy" id="88036"/>
    <lineage>
        <taxon>Eukaryota</taxon>
        <taxon>Viridiplantae</taxon>
        <taxon>Streptophyta</taxon>
        <taxon>Embryophyta</taxon>
        <taxon>Tracheophyta</taxon>
        <taxon>Lycopodiopsida</taxon>
        <taxon>Selaginellales</taxon>
        <taxon>Selaginellaceae</taxon>
        <taxon>Selaginella</taxon>
    </lineage>
</organism>
<sequence length="358" mass="41246">MSDIGAHPSFSILKLKFTLKFVSTLSRRLLRQFSMSRVSQVGNSSPVIVFGPSLGDKSYNGATLVSSLHDVVRLYGTRTWLVVTLFDSENDMLWCPRTNDLVRLPKEQDLFYLGKEYNSYAHTSRAGYGFVSYDSCIKVKNPLTGRLVTLDEPDVKPDGVDMDYAVDRDGEFYVMAGFRDRLPFFLYSSRTKRWESRELPIKDKGSFNEGEGMDGCSWISKNYLGRVAMYNPVLDCTRFVELFEPPPKRTSVEAKYKFYKGCLYLFYVRWDTRLVVVAVYNELKLWQKLSQVTCPRFNEKIVLAEGGPYMFMYTFSFCGPGSSVVMVYDIDKCCWFSRQLCDVMGIHAYIPSYLNWTN</sequence>
<evidence type="ECO:0000313" key="2">
    <source>
        <dbReference type="Proteomes" id="UP000001514"/>
    </source>
</evidence>
<reference evidence="1 2" key="1">
    <citation type="journal article" date="2011" name="Science">
        <title>The Selaginella genome identifies genetic changes associated with the evolution of vascular plants.</title>
        <authorList>
            <person name="Banks J.A."/>
            <person name="Nishiyama T."/>
            <person name="Hasebe M."/>
            <person name="Bowman J.L."/>
            <person name="Gribskov M."/>
            <person name="dePamphilis C."/>
            <person name="Albert V.A."/>
            <person name="Aono N."/>
            <person name="Aoyama T."/>
            <person name="Ambrose B.A."/>
            <person name="Ashton N.W."/>
            <person name="Axtell M.J."/>
            <person name="Barker E."/>
            <person name="Barker M.S."/>
            <person name="Bennetzen J.L."/>
            <person name="Bonawitz N.D."/>
            <person name="Chapple C."/>
            <person name="Cheng C."/>
            <person name="Correa L.G."/>
            <person name="Dacre M."/>
            <person name="DeBarry J."/>
            <person name="Dreyer I."/>
            <person name="Elias M."/>
            <person name="Engstrom E.M."/>
            <person name="Estelle M."/>
            <person name="Feng L."/>
            <person name="Finet C."/>
            <person name="Floyd S.K."/>
            <person name="Frommer W.B."/>
            <person name="Fujita T."/>
            <person name="Gramzow L."/>
            <person name="Gutensohn M."/>
            <person name="Harholt J."/>
            <person name="Hattori M."/>
            <person name="Heyl A."/>
            <person name="Hirai T."/>
            <person name="Hiwatashi Y."/>
            <person name="Ishikawa M."/>
            <person name="Iwata M."/>
            <person name="Karol K.G."/>
            <person name="Koehler B."/>
            <person name="Kolukisaoglu U."/>
            <person name="Kubo M."/>
            <person name="Kurata T."/>
            <person name="Lalonde S."/>
            <person name="Li K."/>
            <person name="Li Y."/>
            <person name="Litt A."/>
            <person name="Lyons E."/>
            <person name="Manning G."/>
            <person name="Maruyama T."/>
            <person name="Michael T.P."/>
            <person name="Mikami K."/>
            <person name="Miyazaki S."/>
            <person name="Morinaga S."/>
            <person name="Murata T."/>
            <person name="Mueller-Roeber B."/>
            <person name="Nelson D.R."/>
            <person name="Obara M."/>
            <person name="Oguri Y."/>
            <person name="Olmstead R.G."/>
            <person name="Onodera N."/>
            <person name="Petersen B.L."/>
            <person name="Pils B."/>
            <person name="Prigge M."/>
            <person name="Rensing S.A."/>
            <person name="Riano-Pachon D.M."/>
            <person name="Roberts A.W."/>
            <person name="Sato Y."/>
            <person name="Scheller H.V."/>
            <person name="Schulz B."/>
            <person name="Schulz C."/>
            <person name="Shakirov E.V."/>
            <person name="Shibagaki N."/>
            <person name="Shinohara N."/>
            <person name="Shippen D.E."/>
            <person name="Soerensen I."/>
            <person name="Sotooka R."/>
            <person name="Sugimoto N."/>
            <person name="Sugita M."/>
            <person name="Sumikawa N."/>
            <person name="Tanurdzic M."/>
            <person name="Theissen G."/>
            <person name="Ulvskov P."/>
            <person name="Wakazuki S."/>
            <person name="Weng J.K."/>
            <person name="Willats W.W."/>
            <person name="Wipf D."/>
            <person name="Wolf P.G."/>
            <person name="Yang L."/>
            <person name="Zimmer A.D."/>
            <person name="Zhu Q."/>
            <person name="Mitros T."/>
            <person name="Hellsten U."/>
            <person name="Loque D."/>
            <person name="Otillar R."/>
            <person name="Salamov A."/>
            <person name="Schmutz J."/>
            <person name="Shapiro H."/>
            <person name="Lindquist E."/>
            <person name="Lucas S."/>
            <person name="Rokhsar D."/>
            <person name="Grigoriev I.V."/>
        </authorList>
    </citation>
    <scope>NUCLEOTIDE SEQUENCE [LARGE SCALE GENOMIC DNA]</scope>
</reference>
<gene>
    <name evidence="1" type="ORF">SELMODRAFT_424258</name>
</gene>
<dbReference type="EMBL" id="GL377631">
    <property type="protein sequence ID" value="EFJ13635.1"/>
    <property type="molecule type" value="Genomic_DNA"/>
</dbReference>
<protein>
    <submittedName>
        <fullName evidence="1">Uncharacterized protein</fullName>
    </submittedName>
</protein>
<proteinExistence type="predicted"/>
<dbReference type="HOGENOM" id="CLU_774768_0_0_1"/>
<evidence type="ECO:0000313" key="1">
    <source>
        <dbReference type="EMBL" id="EFJ13635.1"/>
    </source>
</evidence>
<dbReference type="SUPFAM" id="SSF50965">
    <property type="entry name" value="Galactose oxidase, central domain"/>
    <property type="match status" value="1"/>
</dbReference>
<name>D8SPB2_SELML</name>
<accession>D8SPB2</accession>
<keyword evidence="2" id="KW-1185">Reference proteome</keyword>